<dbReference type="EC" id="3.5.4.16" evidence="7"/>
<reference evidence="9 10" key="1">
    <citation type="submission" date="2011-11" db="EMBL/GenBank/DDBJ databases">
        <title>Complete sequence of Spirochaeta sp. grapes.</title>
        <authorList>
            <consortium name="US DOE Joint Genome Institute"/>
            <person name="Lucas S."/>
            <person name="Han J."/>
            <person name="Lapidus A."/>
            <person name="Cheng J.-F."/>
            <person name="Goodwin L."/>
            <person name="Pitluck S."/>
            <person name="Peters L."/>
            <person name="Ovchinnikova G."/>
            <person name="Munk A.C."/>
            <person name="Detter J.C."/>
            <person name="Han C."/>
            <person name="Tapia R."/>
            <person name="Land M."/>
            <person name="Hauser L."/>
            <person name="Kyrpides N."/>
            <person name="Ivanova N."/>
            <person name="Pagani I."/>
            <person name="Ritalahtilisa K."/>
            <person name="Loeffler F."/>
            <person name="Woyke T."/>
        </authorList>
    </citation>
    <scope>NUCLEOTIDE SEQUENCE [LARGE SCALE GENOMIC DNA]</scope>
    <source>
        <strain evidence="10">ATCC BAA-1885 / DSM 22778 / Grapes</strain>
    </source>
</reference>
<comment type="subunit">
    <text evidence="4">Toroid-shaped homodecamer, composed of two pentamers of five dimers.</text>
</comment>
<keyword evidence="7" id="KW-0547">Nucleotide-binding</keyword>
<dbReference type="InterPro" id="IPR043134">
    <property type="entry name" value="GTP-CH-I_N"/>
</dbReference>
<evidence type="ECO:0000256" key="1">
    <source>
        <dbReference type="ARBA" id="ARBA00001052"/>
    </source>
</evidence>
<dbReference type="Pfam" id="PF01227">
    <property type="entry name" value="GTP_cyclohydroI"/>
    <property type="match status" value="1"/>
</dbReference>
<dbReference type="STRING" id="158190.SpiGrapes_0991"/>
<dbReference type="GO" id="GO:0005525">
    <property type="term" value="F:GTP binding"/>
    <property type="evidence" value="ECO:0007669"/>
    <property type="project" value="UniProtKB-KW"/>
</dbReference>
<evidence type="ECO:0000259" key="8">
    <source>
        <dbReference type="Pfam" id="PF01227"/>
    </source>
</evidence>
<dbReference type="SUPFAM" id="SSF55620">
    <property type="entry name" value="Tetrahydrobiopterin biosynthesis enzymes-like"/>
    <property type="match status" value="1"/>
</dbReference>
<evidence type="ECO:0000256" key="3">
    <source>
        <dbReference type="ARBA" id="ARBA00008085"/>
    </source>
</evidence>
<dbReference type="GO" id="GO:0008270">
    <property type="term" value="F:zinc ion binding"/>
    <property type="evidence" value="ECO:0007669"/>
    <property type="project" value="UniProtKB-UniRule"/>
</dbReference>
<dbReference type="PANTHER" id="PTHR11109:SF7">
    <property type="entry name" value="GTP CYCLOHYDROLASE 1"/>
    <property type="match status" value="1"/>
</dbReference>
<dbReference type="GO" id="GO:0005737">
    <property type="term" value="C:cytoplasm"/>
    <property type="evidence" value="ECO:0007669"/>
    <property type="project" value="TreeGrafter"/>
</dbReference>
<keyword evidence="7" id="KW-0342">GTP-binding</keyword>
<dbReference type="InterPro" id="IPR001474">
    <property type="entry name" value="GTP_CycHdrlase_I"/>
</dbReference>
<comment type="pathway">
    <text evidence="2 7">Cofactor biosynthesis; 7,8-dihydroneopterin triphosphate biosynthesis; 7,8-dihydroneopterin triphosphate from GTP: step 1/1.</text>
</comment>
<dbReference type="FunFam" id="3.30.1130.10:FF:000001">
    <property type="entry name" value="GTP cyclohydrolase 1"/>
    <property type="match status" value="1"/>
</dbReference>
<comment type="catalytic activity">
    <reaction evidence="1 7">
        <text>GTP + H2O = 7,8-dihydroneopterin 3'-triphosphate + formate + H(+)</text>
        <dbReference type="Rhea" id="RHEA:17473"/>
        <dbReference type="ChEBI" id="CHEBI:15377"/>
        <dbReference type="ChEBI" id="CHEBI:15378"/>
        <dbReference type="ChEBI" id="CHEBI:15740"/>
        <dbReference type="ChEBI" id="CHEBI:37565"/>
        <dbReference type="ChEBI" id="CHEBI:58462"/>
        <dbReference type="EC" id="3.5.4.16"/>
    </reaction>
</comment>
<evidence type="ECO:0000256" key="6">
    <source>
        <dbReference type="ARBA" id="ARBA00022801"/>
    </source>
</evidence>
<feature type="binding site" evidence="7">
    <location>
        <position position="86"/>
    </location>
    <ligand>
        <name>Zn(2+)</name>
        <dbReference type="ChEBI" id="CHEBI:29105"/>
    </ligand>
</feature>
<feature type="binding site" evidence="7">
    <location>
        <position position="89"/>
    </location>
    <ligand>
        <name>Zn(2+)</name>
        <dbReference type="ChEBI" id="CHEBI:29105"/>
    </ligand>
</feature>
<comment type="similarity">
    <text evidence="3 7">Belongs to the GTP cyclohydrolase I family.</text>
</comment>
<dbReference type="NCBIfam" id="NF006825">
    <property type="entry name" value="PRK09347.1-2"/>
    <property type="match status" value="1"/>
</dbReference>
<evidence type="ECO:0000256" key="4">
    <source>
        <dbReference type="ARBA" id="ARBA00011857"/>
    </source>
</evidence>
<dbReference type="FunFam" id="1.10.286.10:FF:000001">
    <property type="entry name" value="GTP cyclohydrolase 1"/>
    <property type="match status" value="1"/>
</dbReference>
<dbReference type="PROSITE" id="PS00859">
    <property type="entry name" value="GTP_CYCLOHYDROL_1_1"/>
    <property type="match status" value="1"/>
</dbReference>
<dbReference type="KEGG" id="sgp:SpiGrapes_0991"/>
<evidence type="ECO:0000256" key="2">
    <source>
        <dbReference type="ARBA" id="ARBA00005080"/>
    </source>
</evidence>
<dbReference type="Gene3D" id="3.30.1130.10">
    <property type="match status" value="1"/>
</dbReference>
<dbReference type="Proteomes" id="UP000005632">
    <property type="component" value="Chromosome"/>
</dbReference>
<proteinExistence type="inferred from homology"/>
<keyword evidence="7" id="KW-0862">Zinc</keyword>
<gene>
    <name evidence="7" type="primary">folE</name>
    <name evidence="9" type="ordered locus">SpiGrapes_0991</name>
</gene>
<feature type="domain" description="GTP cyclohydrolase I" evidence="8">
    <location>
        <begin position="8"/>
        <end position="192"/>
    </location>
</feature>
<keyword evidence="5 7" id="KW-0554">One-carbon metabolism</keyword>
<dbReference type="RefSeq" id="WP_014269665.1">
    <property type="nucleotide sequence ID" value="NC_016633.1"/>
</dbReference>
<dbReference type="NCBIfam" id="TIGR00063">
    <property type="entry name" value="folE"/>
    <property type="match status" value="1"/>
</dbReference>
<dbReference type="EMBL" id="CP003155">
    <property type="protein sequence ID" value="AEV28816.1"/>
    <property type="molecule type" value="Genomic_DNA"/>
</dbReference>
<evidence type="ECO:0000256" key="7">
    <source>
        <dbReference type="HAMAP-Rule" id="MF_00223"/>
    </source>
</evidence>
<evidence type="ECO:0000313" key="9">
    <source>
        <dbReference type="EMBL" id="AEV28816.1"/>
    </source>
</evidence>
<dbReference type="GO" id="GO:0003934">
    <property type="term" value="F:GTP cyclohydrolase I activity"/>
    <property type="evidence" value="ECO:0007669"/>
    <property type="project" value="UniProtKB-UniRule"/>
</dbReference>
<dbReference type="GO" id="GO:0006729">
    <property type="term" value="P:tetrahydrobiopterin biosynthetic process"/>
    <property type="evidence" value="ECO:0007669"/>
    <property type="project" value="TreeGrafter"/>
</dbReference>
<dbReference type="OrthoDB" id="9801207at2"/>
<name>G8QRN3_SPHPG</name>
<dbReference type="AlphaFoldDB" id="G8QRN3"/>
<dbReference type="Gene3D" id="1.10.286.10">
    <property type="match status" value="1"/>
</dbReference>
<feature type="binding site" evidence="7">
    <location>
        <position position="158"/>
    </location>
    <ligand>
        <name>Zn(2+)</name>
        <dbReference type="ChEBI" id="CHEBI:29105"/>
    </ligand>
</feature>
<dbReference type="InterPro" id="IPR020602">
    <property type="entry name" value="GTP_CycHdrlase_I_dom"/>
</dbReference>
<dbReference type="HAMAP" id="MF_00223">
    <property type="entry name" value="FolE"/>
    <property type="match status" value="1"/>
</dbReference>
<accession>G8QRN3</accession>
<dbReference type="eggNOG" id="COG0302">
    <property type="taxonomic scope" value="Bacteria"/>
</dbReference>
<dbReference type="NCBIfam" id="NF006826">
    <property type="entry name" value="PRK09347.1-3"/>
    <property type="match status" value="1"/>
</dbReference>
<dbReference type="InterPro" id="IPR018234">
    <property type="entry name" value="GTP_CycHdrlase_I_CS"/>
</dbReference>
<keyword evidence="7" id="KW-0479">Metal-binding</keyword>
<dbReference type="UniPathway" id="UPA00848">
    <property type="reaction ID" value="UER00151"/>
</dbReference>
<dbReference type="GO" id="GO:0046654">
    <property type="term" value="P:tetrahydrofolate biosynthetic process"/>
    <property type="evidence" value="ECO:0007669"/>
    <property type="project" value="UniProtKB-UniRule"/>
</dbReference>
<organism evidence="9 10">
    <name type="scientific">Sphaerochaeta pleomorpha (strain ATCC BAA-1885 / DSM 22778 / Grapes)</name>
    <dbReference type="NCBI Taxonomy" id="158190"/>
    <lineage>
        <taxon>Bacteria</taxon>
        <taxon>Pseudomonadati</taxon>
        <taxon>Spirochaetota</taxon>
        <taxon>Spirochaetia</taxon>
        <taxon>Spirochaetales</taxon>
        <taxon>Sphaerochaetaceae</taxon>
        <taxon>Sphaerochaeta</taxon>
    </lineage>
</organism>
<evidence type="ECO:0000313" key="10">
    <source>
        <dbReference type="Proteomes" id="UP000005632"/>
    </source>
</evidence>
<dbReference type="GO" id="GO:0006730">
    <property type="term" value="P:one-carbon metabolic process"/>
    <property type="evidence" value="ECO:0007669"/>
    <property type="project" value="UniProtKB-UniRule"/>
</dbReference>
<sequence>MAIDTVKIEEHIRGILQALGENPDREGLKATPKRVAHMYEELFEGIQYSNDDIAKMFDKTFEEDLYIAQGNNEIVMMRDIELFSFCEHHMALMYNMKASVAYIPNGKILGLSKIARIVDMVSKRLQLQERIGSDIAEVIQKVTGSEDVAVIIEGQHACITTRGIKNTKSVTATTTLRGRFHTDQNFMNKLMLLYRKEV</sequence>
<dbReference type="InterPro" id="IPR043133">
    <property type="entry name" value="GTP-CH-I_C/QueF"/>
</dbReference>
<dbReference type="HOGENOM" id="CLU_049768_3_2_12"/>
<protein>
    <recommendedName>
        <fullName evidence="7">GTP cyclohydrolase 1</fullName>
        <ecNumber evidence="7">3.5.4.16</ecNumber>
    </recommendedName>
    <alternativeName>
        <fullName evidence="7">GTP cyclohydrolase I</fullName>
        <shortName evidence="7">GTP-CH-I</shortName>
    </alternativeName>
</protein>
<comment type="subunit">
    <text evidence="7">Homopolymer.</text>
</comment>
<keyword evidence="6 7" id="KW-0378">Hydrolase</keyword>
<dbReference type="PANTHER" id="PTHR11109">
    <property type="entry name" value="GTP CYCLOHYDROLASE I"/>
    <property type="match status" value="1"/>
</dbReference>
<evidence type="ECO:0000256" key="5">
    <source>
        <dbReference type="ARBA" id="ARBA00022563"/>
    </source>
</evidence>
<keyword evidence="10" id="KW-1185">Reference proteome</keyword>